<proteinExistence type="inferred from homology"/>
<organism evidence="7 8">
    <name type="scientific">Enterococcus termitis</name>
    <dbReference type="NCBI Taxonomy" id="332950"/>
    <lineage>
        <taxon>Bacteria</taxon>
        <taxon>Bacillati</taxon>
        <taxon>Bacillota</taxon>
        <taxon>Bacilli</taxon>
        <taxon>Lactobacillales</taxon>
        <taxon>Enterococcaceae</taxon>
        <taxon>Enterococcus</taxon>
    </lineage>
</organism>
<feature type="transmembrane region" description="Helical" evidence="5">
    <location>
        <begin position="101"/>
        <end position="123"/>
    </location>
</feature>
<keyword evidence="5" id="KW-1003">Cell membrane</keyword>
<feature type="transmembrane region" description="Helical" evidence="5">
    <location>
        <begin position="51"/>
        <end position="75"/>
    </location>
</feature>
<dbReference type="EMBL" id="MIJY01000034">
    <property type="protein sequence ID" value="OEG12299.1"/>
    <property type="molecule type" value="Genomic_DNA"/>
</dbReference>
<dbReference type="Proteomes" id="UP000095094">
    <property type="component" value="Unassembled WGS sequence"/>
</dbReference>
<keyword evidence="4 5" id="KW-0472">Membrane</keyword>
<comment type="similarity">
    <text evidence="5">Belongs to the ABC-2 integral membrane protein family.</text>
</comment>
<evidence type="ECO:0000256" key="1">
    <source>
        <dbReference type="ARBA" id="ARBA00004141"/>
    </source>
</evidence>
<dbReference type="InterPro" id="IPR051784">
    <property type="entry name" value="Nod_factor_ABC_transporter"/>
</dbReference>
<evidence type="ECO:0000256" key="4">
    <source>
        <dbReference type="ARBA" id="ARBA00023136"/>
    </source>
</evidence>
<dbReference type="PIRSF" id="PIRSF006648">
    <property type="entry name" value="DrrB"/>
    <property type="match status" value="1"/>
</dbReference>
<dbReference type="Pfam" id="PF01061">
    <property type="entry name" value="ABC2_membrane"/>
    <property type="match status" value="1"/>
</dbReference>
<dbReference type="GO" id="GO:0140359">
    <property type="term" value="F:ABC-type transporter activity"/>
    <property type="evidence" value="ECO:0007669"/>
    <property type="project" value="InterPro"/>
</dbReference>
<dbReference type="OrthoDB" id="2589236at2"/>
<gene>
    <name evidence="7" type="ORF">BCR25_07075</name>
</gene>
<evidence type="ECO:0000259" key="6">
    <source>
        <dbReference type="PROSITE" id="PS51012"/>
    </source>
</evidence>
<keyword evidence="3 5" id="KW-1133">Transmembrane helix</keyword>
<accession>A0A1E5GHZ0</accession>
<feature type="transmembrane region" description="Helical" evidence="5">
    <location>
        <begin position="166"/>
        <end position="185"/>
    </location>
</feature>
<dbReference type="GO" id="GO:0043190">
    <property type="term" value="C:ATP-binding cassette (ABC) transporter complex"/>
    <property type="evidence" value="ECO:0007669"/>
    <property type="project" value="InterPro"/>
</dbReference>
<evidence type="ECO:0000313" key="7">
    <source>
        <dbReference type="EMBL" id="OEG12299.1"/>
    </source>
</evidence>
<evidence type="ECO:0000256" key="2">
    <source>
        <dbReference type="ARBA" id="ARBA00022692"/>
    </source>
</evidence>
<keyword evidence="5" id="KW-0813">Transport</keyword>
<reference evidence="8" key="1">
    <citation type="submission" date="2016-09" db="EMBL/GenBank/DDBJ databases">
        <authorList>
            <person name="Gulvik C.A."/>
        </authorList>
    </citation>
    <scope>NUCLEOTIDE SEQUENCE [LARGE SCALE GENOMIC DNA]</scope>
    <source>
        <strain evidence="8">LMG 8895</strain>
    </source>
</reference>
<evidence type="ECO:0000256" key="3">
    <source>
        <dbReference type="ARBA" id="ARBA00022989"/>
    </source>
</evidence>
<dbReference type="InterPro" id="IPR047817">
    <property type="entry name" value="ABC2_TM_bact-type"/>
</dbReference>
<evidence type="ECO:0000313" key="8">
    <source>
        <dbReference type="Proteomes" id="UP000095094"/>
    </source>
</evidence>
<name>A0A1E5GHZ0_9ENTE</name>
<feature type="transmembrane region" description="Helical" evidence="5">
    <location>
        <begin position="135"/>
        <end position="157"/>
    </location>
</feature>
<dbReference type="AlphaFoldDB" id="A0A1E5GHZ0"/>
<protein>
    <recommendedName>
        <fullName evidence="5">Transport permease protein</fullName>
    </recommendedName>
</protein>
<dbReference type="PROSITE" id="PS51012">
    <property type="entry name" value="ABC_TM2"/>
    <property type="match status" value="1"/>
</dbReference>
<comment type="caution">
    <text evidence="7">The sequence shown here is derived from an EMBL/GenBank/DDBJ whole genome shotgun (WGS) entry which is preliminary data.</text>
</comment>
<evidence type="ECO:0000256" key="5">
    <source>
        <dbReference type="RuleBase" id="RU361157"/>
    </source>
</evidence>
<dbReference type="RefSeq" id="WP_069664004.1">
    <property type="nucleotide sequence ID" value="NZ_JBHUJJ010000001.1"/>
</dbReference>
<feature type="domain" description="ABC transmembrane type-2" evidence="6">
    <location>
        <begin position="20"/>
        <end position="244"/>
    </location>
</feature>
<dbReference type="InterPro" id="IPR000412">
    <property type="entry name" value="ABC_2_transport"/>
</dbReference>
<dbReference type="PANTHER" id="PTHR43229:SF2">
    <property type="entry name" value="NODULATION PROTEIN J"/>
    <property type="match status" value="1"/>
</dbReference>
<keyword evidence="8" id="KW-1185">Reference proteome</keyword>
<dbReference type="PANTHER" id="PTHR43229">
    <property type="entry name" value="NODULATION PROTEIN J"/>
    <property type="match status" value="1"/>
</dbReference>
<sequence>MYRFMTILKRDTLNLIINPMWVILCIAFPFLFTAILGLLTEGLYGSTVSSYDYYGVTMLLFSSLYAGTYSANSFLEERIKQPNLRIIFSPIPSWFIPISKIIATFLFTGIFFSLSSGIAFLAFNVNFGGKMLPYVWLLILALDFLFSCIGVLMCCIFKSEGAANQVLSILTALLGFLSGLFFPIASLGKTMVTISEVSPVTKVLDAIFAFIYDQNVSQFFPLLLLLSALSFATIVLIIFLFNEEDYV</sequence>
<comment type="subcellular location">
    <subcellularLocation>
        <location evidence="5">Cell membrane</location>
        <topology evidence="5">Multi-pass membrane protein</topology>
    </subcellularLocation>
    <subcellularLocation>
        <location evidence="1">Membrane</location>
        <topology evidence="1">Multi-pass membrane protein</topology>
    </subcellularLocation>
</comment>
<feature type="transmembrane region" description="Helical" evidence="5">
    <location>
        <begin position="21"/>
        <end position="39"/>
    </location>
</feature>
<feature type="transmembrane region" description="Helical" evidence="5">
    <location>
        <begin position="219"/>
        <end position="241"/>
    </location>
</feature>
<dbReference type="InterPro" id="IPR013525">
    <property type="entry name" value="ABC2_TM"/>
</dbReference>
<keyword evidence="2 5" id="KW-0812">Transmembrane</keyword>